<dbReference type="Proteomes" id="UP000447873">
    <property type="component" value="Unassembled WGS sequence"/>
</dbReference>
<accession>A0A8H3UCT0</accession>
<organism evidence="2 3">
    <name type="scientific">Venturia inaequalis</name>
    <name type="common">Apple scab fungus</name>
    <dbReference type="NCBI Taxonomy" id="5025"/>
    <lineage>
        <taxon>Eukaryota</taxon>
        <taxon>Fungi</taxon>
        <taxon>Dikarya</taxon>
        <taxon>Ascomycota</taxon>
        <taxon>Pezizomycotina</taxon>
        <taxon>Dothideomycetes</taxon>
        <taxon>Pleosporomycetidae</taxon>
        <taxon>Venturiales</taxon>
        <taxon>Venturiaceae</taxon>
        <taxon>Venturia</taxon>
    </lineage>
</organism>
<sequence>MKFTSALAIALLSITTSASFPQAGISLPNPRTACAIGKGQNRAGVCKVYQPLDATKEITGEQVDCMKEHPCLVDQNGCVIWKKNGKKVAKFRNQIYDEIIQQRERSPSIEIGLSLGKSYHAAAVCSGSNQLPRSLFCKQDLGSDFFNEIVDRWCSTVAFQLIESFELDIKRPWLGLRAITPKCSSPHLGRYFDPAATCHLIPELNAAAWFPRMRKCYLKLNLFNLRSLLKNGKDGRENLRSCLAEVAGFLKRATALTDTRIDVVLWAQKMPNAKERERPKFINTDDVNYAWETSEKDNFASHLDACFGPLQEVPGIQTIRVYGVNLIDAWWNVDGPDNFQSRVPALLSTSSSSQRHFIPTM</sequence>
<proteinExistence type="predicted"/>
<reference evidence="2 3" key="1">
    <citation type="submission" date="2018-12" db="EMBL/GenBank/DDBJ databases">
        <title>Venturia inaequalis Genome Resource.</title>
        <authorList>
            <person name="Lichtner F.J."/>
        </authorList>
    </citation>
    <scope>NUCLEOTIDE SEQUENCE [LARGE SCALE GENOMIC DNA]</scope>
    <source>
        <strain evidence="2 3">120213</strain>
    </source>
</reference>
<evidence type="ECO:0000313" key="2">
    <source>
        <dbReference type="EMBL" id="KAE9968162.1"/>
    </source>
</evidence>
<feature type="chain" id="PRO_5034242509" evidence="1">
    <location>
        <begin position="19"/>
        <end position="361"/>
    </location>
</feature>
<feature type="signal peptide" evidence="1">
    <location>
        <begin position="1"/>
        <end position="18"/>
    </location>
</feature>
<gene>
    <name evidence="2" type="ORF">EG328_007723</name>
</gene>
<dbReference type="AlphaFoldDB" id="A0A8H3UCT0"/>
<evidence type="ECO:0000313" key="3">
    <source>
        <dbReference type="Proteomes" id="UP000447873"/>
    </source>
</evidence>
<name>A0A8H3UCT0_VENIN</name>
<keyword evidence="1" id="KW-0732">Signal</keyword>
<comment type="caution">
    <text evidence="2">The sequence shown here is derived from an EMBL/GenBank/DDBJ whole genome shotgun (WGS) entry which is preliminary data.</text>
</comment>
<dbReference type="EMBL" id="WNWS01000419">
    <property type="protein sequence ID" value="KAE9968162.1"/>
    <property type="molecule type" value="Genomic_DNA"/>
</dbReference>
<protein>
    <submittedName>
        <fullName evidence="2">Uncharacterized protein</fullName>
    </submittedName>
</protein>
<evidence type="ECO:0000256" key="1">
    <source>
        <dbReference type="SAM" id="SignalP"/>
    </source>
</evidence>